<comment type="caution">
    <text evidence="7">The sequence shown here is derived from an EMBL/GenBank/DDBJ whole genome shotgun (WGS) entry which is preliminary data.</text>
</comment>
<evidence type="ECO:0000256" key="2">
    <source>
        <dbReference type="ARBA" id="ARBA00023015"/>
    </source>
</evidence>
<dbReference type="AlphaFoldDB" id="A0A444WPU9"/>
<organism evidence="7 8">
    <name type="scientific">Arachis hypogaea</name>
    <name type="common">Peanut</name>
    <dbReference type="NCBI Taxonomy" id="3818"/>
    <lineage>
        <taxon>Eukaryota</taxon>
        <taxon>Viridiplantae</taxon>
        <taxon>Streptophyta</taxon>
        <taxon>Embryophyta</taxon>
        <taxon>Tracheophyta</taxon>
        <taxon>Spermatophyta</taxon>
        <taxon>Magnoliopsida</taxon>
        <taxon>eudicotyledons</taxon>
        <taxon>Gunneridae</taxon>
        <taxon>Pentapetalae</taxon>
        <taxon>rosids</taxon>
        <taxon>fabids</taxon>
        <taxon>Fabales</taxon>
        <taxon>Fabaceae</taxon>
        <taxon>Papilionoideae</taxon>
        <taxon>50 kb inversion clade</taxon>
        <taxon>dalbergioids sensu lato</taxon>
        <taxon>Dalbergieae</taxon>
        <taxon>Pterocarpus clade</taxon>
        <taxon>Arachis</taxon>
    </lineage>
</organism>
<dbReference type="EMBL" id="SDMP01000026">
    <property type="protein sequence ID" value="RYQ79342.1"/>
    <property type="molecule type" value="Genomic_DNA"/>
</dbReference>
<keyword evidence="4" id="KW-0804">Transcription</keyword>
<evidence type="ECO:0000313" key="8">
    <source>
        <dbReference type="Proteomes" id="UP000289738"/>
    </source>
</evidence>
<evidence type="ECO:0000256" key="3">
    <source>
        <dbReference type="ARBA" id="ARBA00023125"/>
    </source>
</evidence>
<dbReference type="Pfam" id="PF03106">
    <property type="entry name" value="WRKY"/>
    <property type="match status" value="1"/>
</dbReference>
<sequence>MEGKNKPPPQIFSPPFSLSISTTTINDLSFLNDDTFFKKLLTDLVKEGDFGSLPSLPPDTIVLESFETVAQSQRNYYHCTAIGCNVKRRVERWLDDPTHVLTTYEGLHLHDLPPISSTLLKSFGFYNNCTTGPKPHRGNCSCRCKMVNRGDNHL</sequence>
<reference evidence="7 8" key="1">
    <citation type="submission" date="2019-01" db="EMBL/GenBank/DDBJ databases">
        <title>Sequencing of cultivated peanut Arachis hypogaea provides insights into genome evolution and oil improvement.</title>
        <authorList>
            <person name="Chen X."/>
        </authorList>
    </citation>
    <scope>NUCLEOTIDE SEQUENCE [LARGE SCALE GENOMIC DNA]</scope>
    <source>
        <strain evidence="8">cv. Fuhuasheng</strain>
        <tissue evidence="7">Leaves</tissue>
    </source>
</reference>
<keyword evidence="8" id="KW-1185">Reference proteome</keyword>
<dbReference type="GO" id="GO:0043565">
    <property type="term" value="F:sequence-specific DNA binding"/>
    <property type="evidence" value="ECO:0007669"/>
    <property type="project" value="InterPro"/>
</dbReference>
<accession>A0A444WPU9</accession>
<keyword evidence="3" id="KW-0238">DNA-binding</keyword>
<protein>
    <recommendedName>
        <fullName evidence="6">WRKY domain-containing protein</fullName>
    </recommendedName>
</protein>
<keyword evidence="2" id="KW-0805">Transcription regulation</keyword>
<dbReference type="SMART" id="SM00774">
    <property type="entry name" value="WRKY"/>
    <property type="match status" value="1"/>
</dbReference>
<comment type="subcellular location">
    <subcellularLocation>
        <location evidence="1">Nucleus</location>
    </subcellularLocation>
</comment>
<proteinExistence type="predicted"/>
<feature type="domain" description="WRKY" evidence="6">
    <location>
        <begin position="74"/>
        <end position="113"/>
    </location>
</feature>
<dbReference type="InterPro" id="IPR036576">
    <property type="entry name" value="WRKY_dom_sf"/>
</dbReference>
<evidence type="ECO:0000256" key="4">
    <source>
        <dbReference type="ARBA" id="ARBA00023163"/>
    </source>
</evidence>
<dbReference type="GO" id="GO:0005634">
    <property type="term" value="C:nucleus"/>
    <property type="evidence" value="ECO:0007669"/>
    <property type="project" value="UniProtKB-SubCell"/>
</dbReference>
<evidence type="ECO:0000256" key="1">
    <source>
        <dbReference type="ARBA" id="ARBA00004123"/>
    </source>
</evidence>
<evidence type="ECO:0000313" key="7">
    <source>
        <dbReference type="EMBL" id="RYQ79342.1"/>
    </source>
</evidence>
<dbReference type="PANTHER" id="PTHR31221:SF334">
    <property type="entry name" value="WRKY TRANSCRIPTION FACTOR 57-RELATED"/>
    <property type="match status" value="1"/>
</dbReference>
<dbReference type="PANTHER" id="PTHR31221">
    <property type="entry name" value="WRKY TRANSCRIPTION FACTOR PROTEIN 1-RELATED"/>
    <property type="match status" value="1"/>
</dbReference>
<keyword evidence="5" id="KW-0539">Nucleus</keyword>
<evidence type="ECO:0000256" key="5">
    <source>
        <dbReference type="ARBA" id="ARBA00023242"/>
    </source>
</evidence>
<dbReference type="InterPro" id="IPR044810">
    <property type="entry name" value="WRKY_plant"/>
</dbReference>
<dbReference type="STRING" id="3818.A0A444WPU9"/>
<dbReference type="GO" id="GO:0003700">
    <property type="term" value="F:DNA-binding transcription factor activity"/>
    <property type="evidence" value="ECO:0007669"/>
    <property type="project" value="InterPro"/>
</dbReference>
<dbReference type="InterPro" id="IPR003657">
    <property type="entry name" value="WRKY_dom"/>
</dbReference>
<dbReference type="SUPFAM" id="SSF118290">
    <property type="entry name" value="WRKY DNA-binding domain"/>
    <property type="match status" value="1"/>
</dbReference>
<dbReference type="PROSITE" id="PS50811">
    <property type="entry name" value="WRKY"/>
    <property type="match status" value="1"/>
</dbReference>
<gene>
    <name evidence="7" type="ORF">Ahy_Scaffold6g108070</name>
</gene>
<name>A0A444WPU9_ARAHY</name>
<dbReference type="Gene3D" id="2.20.25.80">
    <property type="entry name" value="WRKY domain"/>
    <property type="match status" value="1"/>
</dbReference>
<dbReference type="Proteomes" id="UP000289738">
    <property type="component" value="Unassembled WGS sequence"/>
</dbReference>
<evidence type="ECO:0000259" key="6">
    <source>
        <dbReference type="PROSITE" id="PS50811"/>
    </source>
</evidence>